<gene>
    <name evidence="2" type="ORF">C7M84_022412</name>
</gene>
<protein>
    <submittedName>
        <fullName evidence="2">Uncharacterized protein</fullName>
    </submittedName>
</protein>
<feature type="compositionally biased region" description="Polar residues" evidence="1">
    <location>
        <begin position="90"/>
        <end position="105"/>
    </location>
</feature>
<dbReference type="EMBL" id="QCYY01000548">
    <property type="protein sequence ID" value="ROT84398.1"/>
    <property type="molecule type" value="Genomic_DNA"/>
</dbReference>
<evidence type="ECO:0000256" key="1">
    <source>
        <dbReference type="SAM" id="MobiDB-lite"/>
    </source>
</evidence>
<evidence type="ECO:0000313" key="2">
    <source>
        <dbReference type="EMBL" id="ROT84398.1"/>
    </source>
</evidence>
<feature type="region of interest" description="Disordered" evidence="1">
    <location>
        <begin position="1"/>
        <end position="112"/>
    </location>
</feature>
<comment type="caution">
    <text evidence="2">The sequence shown here is derived from an EMBL/GenBank/DDBJ whole genome shotgun (WGS) entry which is preliminary data.</text>
</comment>
<dbReference type="Proteomes" id="UP000283509">
    <property type="component" value="Unassembled WGS sequence"/>
</dbReference>
<organism evidence="2 3">
    <name type="scientific">Penaeus vannamei</name>
    <name type="common">Whiteleg shrimp</name>
    <name type="synonym">Litopenaeus vannamei</name>
    <dbReference type="NCBI Taxonomy" id="6689"/>
    <lineage>
        <taxon>Eukaryota</taxon>
        <taxon>Metazoa</taxon>
        <taxon>Ecdysozoa</taxon>
        <taxon>Arthropoda</taxon>
        <taxon>Crustacea</taxon>
        <taxon>Multicrustacea</taxon>
        <taxon>Malacostraca</taxon>
        <taxon>Eumalacostraca</taxon>
        <taxon>Eucarida</taxon>
        <taxon>Decapoda</taxon>
        <taxon>Dendrobranchiata</taxon>
        <taxon>Penaeoidea</taxon>
        <taxon>Penaeidae</taxon>
        <taxon>Penaeus</taxon>
    </lineage>
</organism>
<accession>A0A423U6N5</accession>
<name>A0A423U6N5_PENVA</name>
<evidence type="ECO:0000313" key="3">
    <source>
        <dbReference type="Proteomes" id="UP000283509"/>
    </source>
</evidence>
<feature type="region of interest" description="Disordered" evidence="1">
    <location>
        <begin position="513"/>
        <end position="543"/>
    </location>
</feature>
<reference evidence="2 3" key="1">
    <citation type="submission" date="2018-04" db="EMBL/GenBank/DDBJ databases">
        <authorList>
            <person name="Zhang X."/>
            <person name="Yuan J."/>
            <person name="Li F."/>
            <person name="Xiang J."/>
        </authorList>
    </citation>
    <scope>NUCLEOTIDE SEQUENCE [LARGE SCALE GENOMIC DNA]</scope>
    <source>
        <tissue evidence="2">Muscle</tissue>
    </source>
</reference>
<dbReference type="AlphaFoldDB" id="A0A423U6N5"/>
<keyword evidence="3" id="KW-1185">Reference proteome</keyword>
<reference evidence="2 3" key="2">
    <citation type="submission" date="2019-01" db="EMBL/GenBank/DDBJ databases">
        <title>The decoding of complex shrimp genome reveals the adaptation for benthos swimmer, frequently molting mechanism and breeding impact on genome.</title>
        <authorList>
            <person name="Sun Y."/>
            <person name="Gao Y."/>
            <person name="Yu Y."/>
        </authorList>
    </citation>
    <scope>NUCLEOTIDE SEQUENCE [LARGE SCALE GENOMIC DNA]</scope>
    <source>
        <tissue evidence="2">Muscle</tissue>
    </source>
</reference>
<sequence>MRVLAVTLGRSRPRHNESDDAPPPPTAARQAPKEDSVSLLAPLEPQPGRDAGARRGVGRSANIKYCQDLPSASPTRRSVKEMDKGVLRSTELSNSPAVSPPSDSAKSAKVTRLPRETMCNHRSSKLVRNSSISRWRAKFRKNALSPEGSSGTDTEQLLDEVEDASRPSLEVIVGPEVMCAPAGWAGVVPPPRCLTPHRVQLGGALIPWVGSIQPQGSESPYYLPMGGGHAVASGPKGLPYQVNGGDASPPCYERPLPPAVGRAAASAEAGGTGSWPRSSRTHAVLDLRDVRANPSRPTARRDDCSASLVGELPGGTTTPSAGGDCSHFGTFPRRRPPQKARESPESAAQASRLCLEYHRKRAAAERSVIVCYSSYRTLARSRGLLSPSSSQCDVHFCPRVLSLVLKYLSQSRCFLIAGALRPHRKNARNVFLSSVSSFLIFHSSQRTFMEVLETRPRVDRRGEGLHGASLRRSGSDKCSPAKLIYIASLSEAASRSLLRRHVSLPVPGLAPARCPGRPVPPLERPGGKRPNDGCCPSPSASPQTRTQMATYTYVHALAPRLLLSLCTHARAHVQHGSGCLLWRDLVSKVRGAGAGLRGAHS</sequence>
<proteinExistence type="predicted"/>
<feature type="region of interest" description="Disordered" evidence="1">
    <location>
        <begin position="293"/>
        <end position="346"/>
    </location>
</feature>